<organism evidence="3 4">
    <name type="scientific">Kitasatospora paranensis</name>
    <dbReference type="NCBI Taxonomy" id="258053"/>
    <lineage>
        <taxon>Bacteria</taxon>
        <taxon>Bacillati</taxon>
        <taxon>Actinomycetota</taxon>
        <taxon>Actinomycetes</taxon>
        <taxon>Kitasatosporales</taxon>
        <taxon>Streptomycetaceae</taxon>
        <taxon>Kitasatospora</taxon>
    </lineage>
</organism>
<evidence type="ECO:0000313" key="4">
    <source>
        <dbReference type="Proteomes" id="UP001596435"/>
    </source>
</evidence>
<keyword evidence="2" id="KW-0812">Transmembrane</keyword>
<sequence length="104" mass="10727">MLERVTRAMGVSGGVMVALGLAYGLWKVGDNCGSAWSPNLSSGLGSDQTACALALNGRANVAWFFVMLGLVVLAAVVELSRTRTESTAPTAENPSAPGRVTDTQ</sequence>
<reference evidence="4" key="1">
    <citation type="journal article" date="2019" name="Int. J. Syst. Evol. Microbiol.">
        <title>The Global Catalogue of Microorganisms (GCM) 10K type strain sequencing project: providing services to taxonomists for standard genome sequencing and annotation.</title>
        <authorList>
            <consortium name="The Broad Institute Genomics Platform"/>
            <consortium name="The Broad Institute Genome Sequencing Center for Infectious Disease"/>
            <person name="Wu L."/>
            <person name="Ma J."/>
        </authorList>
    </citation>
    <scope>NUCLEOTIDE SEQUENCE [LARGE SCALE GENOMIC DNA]</scope>
    <source>
        <strain evidence="4">CGMCC 1.12859</strain>
    </source>
</reference>
<gene>
    <name evidence="3" type="ORF">ACFQMG_02455</name>
</gene>
<keyword evidence="2" id="KW-0472">Membrane</keyword>
<proteinExistence type="predicted"/>
<dbReference type="EMBL" id="JBHTAJ010000003">
    <property type="protein sequence ID" value="MFC7178422.1"/>
    <property type="molecule type" value="Genomic_DNA"/>
</dbReference>
<evidence type="ECO:0000313" key="3">
    <source>
        <dbReference type="EMBL" id="MFC7178422.1"/>
    </source>
</evidence>
<comment type="caution">
    <text evidence="3">The sequence shown here is derived from an EMBL/GenBank/DDBJ whole genome shotgun (WGS) entry which is preliminary data.</text>
</comment>
<dbReference type="RefSeq" id="WP_345707397.1">
    <property type="nucleotide sequence ID" value="NZ_BAABKV010000001.1"/>
</dbReference>
<keyword evidence="2" id="KW-1133">Transmembrane helix</keyword>
<feature type="transmembrane region" description="Helical" evidence="2">
    <location>
        <begin position="61"/>
        <end position="79"/>
    </location>
</feature>
<keyword evidence="4" id="KW-1185">Reference proteome</keyword>
<feature type="region of interest" description="Disordered" evidence="1">
    <location>
        <begin position="82"/>
        <end position="104"/>
    </location>
</feature>
<evidence type="ECO:0000256" key="1">
    <source>
        <dbReference type="SAM" id="MobiDB-lite"/>
    </source>
</evidence>
<feature type="transmembrane region" description="Helical" evidence="2">
    <location>
        <begin position="7"/>
        <end position="26"/>
    </location>
</feature>
<protein>
    <submittedName>
        <fullName evidence="3">Uncharacterized protein</fullName>
    </submittedName>
</protein>
<dbReference type="Proteomes" id="UP001596435">
    <property type="component" value="Unassembled WGS sequence"/>
</dbReference>
<accession>A0ABW2FQP7</accession>
<name>A0ABW2FQP7_9ACTN</name>
<evidence type="ECO:0000256" key="2">
    <source>
        <dbReference type="SAM" id="Phobius"/>
    </source>
</evidence>